<dbReference type="EMBL" id="JAKRCV010000013">
    <property type="protein sequence ID" value="MCG7321502.1"/>
    <property type="molecule type" value="Genomic_DNA"/>
</dbReference>
<dbReference type="Proteomes" id="UP001521931">
    <property type="component" value="Unassembled WGS sequence"/>
</dbReference>
<dbReference type="Gene3D" id="2.30.110.10">
    <property type="entry name" value="Electron Transport, Fmn-binding Protein, Chain A"/>
    <property type="match status" value="1"/>
</dbReference>
<reference evidence="3 4" key="1">
    <citation type="submission" date="2022-02" db="EMBL/GenBank/DDBJ databases">
        <title>Uncovering new skin microbiome diversity through culturing and metagenomics.</title>
        <authorList>
            <person name="Conlan S."/>
            <person name="Deming C."/>
            <person name="Nisc Comparative Sequencing Program N."/>
            <person name="Segre J.A."/>
        </authorList>
    </citation>
    <scope>NUCLEOTIDE SEQUENCE [LARGE SCALE GENOMIC DNA]</scope>
    <source>
        <strain evidence="3 4">ACRQZ</strain>
    </source>
</reference>
<dbReference type="SUPFAM" id="SSF50475">
    <property type="entry name" value="FMN-binding split barrel"/>
    <property type="match status" value="1"/>
</dbReference>
<feature type="domain" description="Flavin reductase like" evidence="2">
    <location>
        <begin position="18"/>
        <end position="166"/>
    </location>
</feature>
<keyword evidence="1" id="KW-0560">Oxidoreductase</keyword>
<comment type="caution">
    <text evidence="3">The sequence shown here is derived from an EMBL/GenBank/DDBJ whole genome shotgun (WGS) entry which is preliminary data.</text>
</comment>
<evidence type="ECO:0000259" key="2">
    <source>
        <dbReference type="SMART" id="SM00903"/>
    </source>
</evidence>
<evidence type="ECO:0000313" key="4">
    <source>
        <dbReference type="Proteomes" id="UP001521931"/>
    </source>
</evidence>
<dbReference type="PANTHER" id="PTHR30466:SF1">
    <property type="entry name" value="FMN REDUCTASE (NADH) RUTF"/>
    <property type="match status" value="1"/>
</dbReference>
<accession>A0ABS9Q0U9</accession>
<sequence length="168" mass="18060">MAEVHNHPPDRDVFRRAMGRFATGVSVLTTCLDGVDHAMTANAITSVSLDPLLLLCCVEQEARFHDVVLETGVWGVNVLPAESRSHAAWFATRGRPVHGQLDRVAHHRGAETGVAMFDDVLTAVECRTTQVVEAGDHSIIIGAVVGLEVPAHAGEALTYYRGAFGHLS</sequence>
<dbReference type="Pfam" id="PF01613">
    <property type="entry name" value="Flavin_Reduct"/>
    <property type="match status" value="1"/>
</dbReference>
<evidence type="ECO:0000313" key="3">
    <source>
        <dbReference type="EMBL" id="MCG7321502.1"/>
    </source>
</evidence>
<dbReference type="PANTHER" id="PTHR30466">
    <property type="entry name" value="FLAVIN REDUCTASE"/>
    <property type="match status" value="1"/>
</dbReference>
<dbReference type="InterPro" id="IPR002563">
    <property type="entry name" value="Flavin_Rdtase-like_dom"/>
</dbReference>
<name>A0ABS9Q0U9_9MICO</name>
<evidence type="ECO:0000256" key="1">
    <source>
        <dbReference type="ARBA" id="ARBA00023002"/>
    </source>
</evidence>
<keyword evidence="4" id="KW-1185">Reference proteome</keyword>
<dbReference type="InterPro" id="IPR012349">
    <property type="entry name" value="Split_barrel_FMN-bd"/>
</dbReference>
<dbReference type="InterPro" id="IPR050268">
    <property type="entry name" value="NADH-dep_flavin_reductase"/>
</dbReference>
<proteinExistence type="predicted"/>
<protein>
    <submittedName>
        <fullName evidence="3">Flavin reductase family protein</fullName>
    </submittedName>
</protein>
<organism evidence="3 4">
    <name type="scientific">Arsenicicoccus bolidensis</name>
    <dbReference type="NCBI Taxonomy" id="229480"/>
    <lineage>
        <taxon>Bacteria</taxon>
        <taxon>Bacillati</taxon>
        <taxon>Actinomycetota</taxon>
        <taxon>Actinomycetes</taxon>
        <taxon>Micrococcales</taxon>
        <taxon>Intrasporangiaceae</taxon>
        <taxon>Arsenicicoccus</taxon>
    </lineage>
</organism>
<dbReference type="SMART" id="SM00903">
    <property type="entry name" value="Flavin_Reduct"/>
    <property type="match status" value="1"/>
</dbReference>
<gene>
    <name evidence="3" type="ORF">MHL29_06285</name>
</gene>